<feature type="compositionally biased region" description="Basic and acidic residues" evidence="1">
    <location>
        <begin position="43"/>
        <end position="53"/>
    </location>
</feature>
<name>A0A2V1E210_9PLEO</name>
<keyword evidence="3" id="KW-1185">Reference proteome</keyword>
<feature type="compositionally biased region" description="Basic and acidic residues" evidence="1">
    <location>
        <begin position="73"/>
        <end position="82"/>
    </location>
</feature>
<dbReference type="AlphaFoldDB" id="A0A2V1E210"/>
<evidence type="ECO:0000313" key="3">
    <source>
        <dbReference type="Proteomes" id="UP000244855"/>
    </source>
</evidence>
<dbReference type="EMBL" id="KZ805320">
    <property type="protein sequence ID" value="PVI04603.1"/>
    <property type="molecule type" value="Genomic_DNA"/>
</dbReference>
<organism evidence="2 3">
    <name type="scientific">Periconia macrospinosa</name>
    <dbReference type="NCBI Taxonomy" id="97972"/>
    <lineage>
        <taxon>Eukaryota</taxon>
        <taxon>Fungi</taxon>
        <taxon>Dikarya</taxon>
        <taxon>Ascomycota</taxon>
        <taxon>Pezizomycotina</taxon>
        <taxon>Dothideomycetes</taxon>
        <taxon>Pleosporomycetidae</taxon>
        <taxon>Pleosporales</taxon>
        <taxon>Massarineae</taxon>
        <taxon>Periconiaceae</taxon>
        <taxon>Periconia</taxon>
    </lineage>
</organism>
<gene>
    <name evidence="2" type="ORF">DM02DRAFT_651548</name>
</gene>
<accession>A0A2V1E210</accession>
<evidence type="ECO:0000313" key="2">
    <source>
        <dbReference type="EMBL" id="PVI04603.1"/>
    </source>
</evidence>
<dbReference type="Proteomes" id="UP000244855">
    <property type="component" value="Unassembled WGS sequence"/>
</dbReference>
<sequence length="187" mass="21148">MSRKRLLACRPRWSNRLRGWPPAACPAATARLSSNHRATVCKHDANHTTDRHNQTKKITPSKDQRPSYPSALKDQKKRGDGKKCRRRRCSFNYRSFTVFSRPRTVQSHPCLPDPTPEPKFELVASVTPDEDHTIFILTRILTANRTRDSTSSVPVQCDSTTDTINILSALPESSSEPPIVITREIVC</sequence>
<protein>
    <submittedName>
        <fullName evidence="2">Uncharacterized protein</fullName>
    </submittedName>
</protein>
<reference evidence="2 3" key="1">
    <citation type="journal article" date="2018" name="Sci. Rep.">
        <title>Comparative genomics provides insights into the lifestyle and reveals functional heterogeneity of dark septate endophytic fungi.</title>
        <authorList>
            <person name="Knapp D.G."/>
            <person name="Nemeth J.B."/>
            <person name="Barry K."/>
            <person name="Hainaut M."/>
            <person name="Henrissat B."/>
            <person name="Johnson J."/>
            <person name="Kuo A."/>
            <person name="Lim J.H.P."/>
            <person name="Lipzen A."/>
            <person name="Nolan M."/>
            <person name="Ohm R.A."/>
            <person name="Tamas L."/>
            <person name="Grigoriev I.V."/>
            <person name="Spatafora J.W."/>
            <person name="Nagy L.G."/>
            <person name="Kovacs G.M."/>
        </authorList>
    </citation>
    <scope>NUCLEOTIDE SEQUENCE [LARGE SCALE GENOMIC DNA]</scope>
    <source>
        <strain evidence="2 3">DSE2036</strain>
    </source>
</reference>
<feature type="region of interest" description="Disordered" evidence="1">
    <location>
        <begin position="43"/>
        <end position="83"/>
    </location>
</feature>
<proteinExistence type="predicted"/>
<evidence type="ECO:0000256" key="1">
    <source>
        <dbReference type="SAM" id="MobiDB-lite"/>
    </source>
</evidence>